<dbReference type="EMBL" id="JACMSC010000008">
    <property type="protein sequence ID" value="KAG6510087.1"/>
    <property type="molecule type" value="Genomic_DNA"/>
</dbReference>
<dbReference type="Pfam" id="PF15011">
    <property type="entry name" value="CA109-like"/>
    <property type="match status" value="2"/>
</dbReference>
<accession>A0A8J5LDL5</accession>
<keyword evidence="1" id="KW-0175">Coiled coil</keyword>
<dbReference type="PANTHER" id="PTHR37904:SF2">
    <property type="entry name" value="OS10G0566900 PROTEIN"/>
    <property type="match status" value="1"/>
</dbReference>
<dbReference type="Proteomes" id="UP000734854">
    <property type="component" value="Unassembled WGS sequence"/>
</dbReference>
<gene>
    <name evidence="2" type="ORF">ZIOFF_028095</name>
</gene>
<keyword evidence="3" id="KW-1185">Reference proteome</keyword>
<dbReference type="InterPro" id="IPR029159">
    <property type="entry name" value="CA109-like"/>
</dbReference>
<feature type="coiled-coil region" evidence="1">
    <location>
        <begin position="191"/>
        <end position="218"/>
    </location>
</feature>
<dbReference type="PANTHER" id="PTHR37904">
    <property type="entry name" value="OS10G0566900 PROTEIN"/>
    <property type="match status" value="1"/>
</dbReference>
<evidence type="ECO:0000313" key="2">
    <source>
        <dbReference type="EMBL" id="KAG6510087.1"/>
    </source>
</evidence>
<organism evidence="2 3">
    <name type="scientific">Zingiber officinale</name>
    <name type="common">Ginger</name>
    <name type="synonym">Amomum zingiber</name>
    <dbReference type="NCBI Taxonomy" id="94328"/>
    <lineage>
        <taxon>Eukaryota</taxon>
        <taxon>Viridiplantae</taxon>
        <taxon>Streptophyta</taxon>
        <taxon>Embryophyta</taxon>
        <taxon>Tracheophyta</taxon>
        <taxon>Spermatophyta</taxon>
        <taxon>Magnoliopsida</taxon>
        <taxon>Liliopsida</taxon>
        <taxon>Zingiberales</taxon>
        <taxon>Zingiberaceae</taxon>
        <taxon>Zingiber</taxon>
    </lineage>
</organism>
<dbReference type="InterPro" id="IPR038985">
    <property type="entry name" value="OPRN-like"/>
</dbReference>
<protein>
    <submittedName>
        <fullName evidence="2">Uncharacterized protein</fullName>
    </submittedName>
</protein>
<evidence type="ECO:0000256" key="1">
    <source>
        <dbReference type="SAM" id="Coils"/>
    </source>
</evidence>
<proteinExistence type="predicted"/>
<sequence length="363" mass="40925">MASTPANELDEMEEVDTDGVVGCRRDRVEFRRDRVRIPTLLDSSAVASDFRRGRVRFPTRSRPNSGVVTSGSLLESRRDLAAGLRPGGWLATERVANGDEARRSTVTRHDEVGIAPPRCCTLVTIATVVVDSRRGACFLKRLLSVRNVAKALSLAKECQECVATLADCSVNVSCLLKFYSHRLLNKLPRFKEEMETVMRKVQQKYKKLREEMGRWDELQSGLLSHFHSASSIIDRLRVSFFSVLHIVKNFIVWEEFHAVVLSLEKIARDANQLVKGGSALTPQQMKLQIGLWPSLDYCLEGLRTIYEMHQSEYTLKLSLVTSLTLKSTSAEIAAMNQLLVDQPNIPKDQVQAIFDRIFAEEIC</sequence>
<name>A0A8J5LDL5_ZINOF</name>
<evidence type="ECO:0000313" key="3">
    <source>
        <dbReference type="Proteomes" id="UP000734854"/>
    </source>
</evidence>
<comment type="caution">
    <text evidence="2">The sequence shown here is derived from an EMBL/GenBank/DDBJ whole genome shotgun (WGS) entry which is preliminary data.</text>
</comment>
<dbReference type="AlphaFoldDB" id="A0A8J5LDL5"/>
<reference evidence="2 3" key="1">
    <citation type="submission" date="2020-08" db="EMBL/GenBank/DDBJ databases">
        <title>Plant Genome Project.</title>
        <authorList>
            <person name="Zhang R.-G."/>
        </authorList>
    </citation>
    <scope>NUCLEOTIDE SEQUENCE [LARGE SCALE GENOMIC DNA]</scope>
    <source>
        <tissue evidence="2">Rhizome</tissue>
    </source>
</reference>